<feature type="transmembrane region" description="Helical" evidence="6">
    <location>
        <begin position="130"/>
        <end position="154"/>
    </location>
</feature>
<keyword evidence="4 6" id="KW-1133">Transmembrane helix</keyword>
<evidence type="ECO:0000256" key="2">
    <source>
        <dbReference type="ARBA" id="ARBA00022448"/>
    </source>
</evidence>
<evidence type="ECO:0000256" key="3">
    <source>
        <dbReference type="ARBA" id="ARBA00022692"/>
    </source>
</evidence>
<dbReference type="Gene3D" id="1.20.1250.20">
    <property type="entry name" value="MFS general substrate transporter like domains"/>
    <property type="match status" value="1"/>
</dbReference>
<proteinExistence type="predicted"/>
<feature type="transmembrane region" description="Helical" evidence="6">
    <location>
        <begin position="303"/>
        <end position="325"/>
    </location>
</feature>
<evidence type="ECO:0000256" key="4">
    <source>
        <dbReference type="ARBA" id="ARBA00022989"/>
    </source>
</evidence>
<evidence type="ECO:0000256" key="1">
    <source>
        <dbReference type="ARBA" id="ARBA00004141"/>
    </source>
</evidence>
<feature type="transmembrane region" description="Helical" evidence="6">
    <location>
        <begin position="97"/>
        <end position="118"/>
    </location>
</feature>
<feature type="transmembrane region" description="Helical" evidence="6">
    <location>
        <begin position="40"/>
        <end position="60"/>
    </location>
</feature>
<keyword evidence="3 6" id="KW-0812">Transmembrane</keyword>
<accession>A0A932DSQ9</accession>
<dbReference type="InterPro" id="IPR001958">
    <property type="entry name" value="Tet-R_TetA/multi-R_MdtG-like"/>
</dbReference>
<feature type="transmembrane region" description="Helical" evidence="6">
    <location>
        <begin position="337"/>
        <end position="360"/>
    </location>
</feature>
<feature type="domain" description="Major facilitator superfamily (MFS) profile" evidence="7">
    <location>
        <begin position="6"/>
        <end position="391"/>
    </location>
</feature>
<dbReference type="Pfam" id="PF07690">
    <property type="entry name" value="MFS_1"/>
    <property type="match status" value="1"/>
</dbReference>
<feature type="transmembrane region" description="Helical" evidence="6">
    <location>
        <begin position="249"/>
        <end position="266"/>
    </location>
</feature>
<name>A0A932DSQ9_9BACT</name>
<reference evidence="8" key="1">
    <citation type="submission" date="2020-07" db="EMBL/GenBank/DDBJ databases">
        <title>Huge and variable diversity of episymbiotic CPR bacteria and DPANN archaea in groundwater ecosystems.</title>
        <authorList>
            <person name="He C.Y."/>
            <person name="Keren R."/>
            <person name="Whittaker M."/>
            <person name="Farag I.F."/>
            <person name="Doudna J."/>
            <person name="Cate J.H.D."/>
            <person name="Banfield J.F."/>
        </authorList>
    </citation>
    <scope>NUCLEOTIDE SEQUENCE</scope>
    <source>
        <strain evidence="8">NC_groundwater_418_Ag_B-0.1um_45_10</strain>
    </source>
</reference>
<dbReference type="AlphaFoldDB" id="A0A932DSQ9"/>
<dbReference type="Proteomes" id="UP000709672">
    <property type="component" value="Unassembled WGS sequence"/>
</dbReference>
<sequence length="402" mass="43620">MKLKNRLGVIFTVVFIDFLGLSFILPLYPELANRFGLSTTAVALLAASYALMQFLFSPVLGRISDKIGRQPVLAVTSLGTAASFIFFGLSTSVWMLFLARILNGIFGSSTAVAQAYIADVTGKHERTEGMGIIAAAFGLGLIFGPAMSAFLGGFGFSGPVFGAAAITLLNSIFILFFLKESLADESKNRRSEFKLFNFGLKEFSEVLKQPLMGRILSAYFISILALAVIQNIAVFFAEERFHLTIQENGYLFALVGLTVVLVQGFLVGRLEKVFGESFILVAATVFLLAGYFMTPLIEHVGLVTISVGFVAVGAGLYLPAVNALVSKNASSREQGEIFGIVQSLIGAALIIGPVLGGVLFDAFGSGSPFFVSGFLTIFSLYFSLRIFSRLRRIEKRKFFWHR</sequence>
<protein>
    <submittedName>
        <fullName evidence="8">MFS transporter</fullName>
    </submittedName>
</protein>
<evidence type="ECO:0000313" key="8">
    <source>
        <dbReference type="EMBL" id="MBI2466139.1"/>
    </source>
</evidence>
<dbReference type="PANTHER" id="PTHR23504:SF15">
    <property type="entry name" value="MAJOR FACILITATOR SUPERFAMILY (MFS) PROFILE DOMAIN-CONTAINING PROTEIN"/>
    <property type="match status" value="1"/>
</dbReference>
<evidence type="ECO:0000256" key="5">
    <source>
        <dbReference type="ARBA" id="ARBA00023136"/>
    </source>
</evidence>
<feature type="transmembrane region" description="Helical" evidence="6">
    <location>
        <begin position="72"/>
        <end position="91"/>
    </location>
</feature>
<dbReference type="PROSITE" id="PS50850">
    <property type="entry name" value="MFS"/>
    <property type="match status" value="1"/>
</dbReference>
<evidence type="ECO:0000256" key="6">
    <source>
        <dbReference type="SAM" id="Phobius"/>
    </source>
</evidence>
<keyword evidence="5 6" id="KW-0472">Membrane</keyword>
<evidence type="ECO:0000313" key="9">
    <source>
        <dbReference type="Proteomes" id="UP000709672"/>
    </source>
</evidence>
<dbReference type="PANTHER" id="PTHR23504">
    <property type="entry name" value="MAJOR FACILITATOR SUPERFAMILY DOMAIN-CONTAINING PROTEIN 10"/>
    <property type="match status" value="1"/>
</dbReference>
<feature type="transmembrane region" description="Helical" evidence="6">
    <location>
        <begin position="366"/>
        <end position="387"/>
    </location>
</feature>
<dbReference type="GO" id="GO:0016020">
    <property type="term" value="C:membrane"/>
    <property type="evidence" value="ECO:0007669"/>
    <property type="project" value="UniProtKB-SubCell"/>
</dbReference>
<feature type="transmembrane region" description="Helical" evidence="6">
    <location>
        <begin position="278"/>
        <end position="297"/>
    </location>
</feature>
<dbReference type="PRINTS" id="PR01035">
    <property type="entry name" value="TCRTETA"/>
</dbReference>
<dbReference type="SUPFAM" id="SSF103473">
    <property type="entry name" value="MFS general substrate transporter"/>
    <property type="match status" value="1"/>
</dbReference>
<feature type="transmembrane region" description="Helical" evidence="6">
    <location>
        <begin position="7"/>
        <end position="28"/>
    </location>
</feature>
<dbReference type="EMBL" id="JACPHQ010000040">
    <property type="protein sequence ID" value="MBI2466139.1"/>
    <property type="molecule type" value="Genomic_DNA"/>
</dbReference>
<feature type="transmembrane region" description="Helical" evidence="6">
    <location>
        <begin position="216"/>
        <end position="237"/>
    </location>
</feature>
<keyword evidence="2" id="KW-0813">Transport</keyword>
<comment type="caution">
    <text evidence="8">The sequence shown here is derived from an EMBL/GenBank/DDBJ whole genome shotgun (WGS) entry which is preliminary data.</text>
</comment>
<evidence type="ECO:0000259" key="7">
    <source>
        <dbReference type="PROSITE" id="PS50850"/>
    </source>
</evidence>
<dbReference type="InterPro" id="IPR020846">
    <property type="entry name" value="MFS_dom"/>
</dbReference>
<feature type="transmembrane region" description="Helical" evidence="6">
    <location>
        <begin position="160"/>
        <end position="178"/>
    </location>
</feature>
<comment type="subcellular location">
    <subcellularLocation>
        <location evidence="1">Membrane</location>
        <topology evidence="1">Multi-pass membrane protein</topology>
    </subcellularLocation>
</comment>
<dbReference type="InterPro" id="IPR036259">
    <property type="entry name" value="MFS_trans_sf"/>
</dbReference>
<organism evidence="8 9">
    <name type="scientific">Candidatus Sungiibacteriota bacterium</name>
    <dbReference type="NCBI Taxonomy" id="2750080"/>
    <lineage>
        <taxon>Bacteria</taxon>
        <taxon>Candidatus Sungiibacteriota</taxon>
    </lineage>
</organism>
<dbReference type="GO" id="GO:0022857">
    <property type="term" value="F:transmembrane transporter activity"/>
    <property type="evidence" value="ECO:0007669"/>
    <property type="project" value="InterPro"/>
</dbReference>
<dbReference type="InterPro" id="IPR011701">
    <property type="entry name" value="MFS"/>
</dbReference>
<gene>
    <name evidence="8" type="ORF">HYV66_02855</name>
</gene>